<gene>
    <name evidence="1" type="ORF">PsYK624_170920</name>
</gene>
<dbReference type="EMBL" id="BPQB01000202">
    <property type="protein sequence ID" value="GJF00791.1"/>
    <property type="molecule type" value="Genomic_DNA"/>
</dbReference>
<reference evidence="1 2" key="1">
    <citation type="submission" date="2021-08" db="EMBL/GenBank/DDBJ databases">
        <title>Draft Genome Sequence of Phanerochaete sordida strain YK-624.</title>
        <authorList>
            <person name="Mori T."/>
            <person name="Dohra H."/>
            <person name="Suzuki T."/>
            <person name="Kawagishi H."/>
            <person name="Hirai H."/>
        </authorList>
    </citation>
    <scope>NUCLEOTIDE SEQUENCE [LARGE SCALE GENOMIC DNA]</scope>
    <source>
        <strain evidence="1 2">YK-624</strain>
    </source>
</reference>
<dbReference type="Proteomes" id="UP000703269">
    <property type="component" value="Unassembled WGS sequence"/>
</dbReference>
<dbReference type="AlphaFoldDB" id="A0A9P3GRZ6"/>
<evidence type="ECO:0000313" key="2">
    <source>
        <dbReference type="Proteomes" id="UP000703269"/>
    </source>
</evidence>
<evidence type="ECO:0000313" key="1">
    <source>
        <dbReference type="EMBL" id="GJF00791.1"/>
    </source>
</evidence>
<accession>A0A9P3GRZ6</accession>
<proteinExistence type="predicted"/>
<comment type="caution">
    <text evidence="1">The sequence shown here is derived from an EMBL/GenBank/DDBJ whole genome shotgun (WGS) entry which is preliminary data.</text>
</comment>
<keyword evidence="2" id="KW-1185">Reference proteome</keyword>
<protein>
    <submittedName>
        <fullName evidence="1">Uncharacterized protein</fullName>
    </submittedName>
</protein>
<organism evidence="1 2">
    <name type="scientific">Phanerochaete sordida</name>
    <dbReference type="NCBI Taxonomy" id="48140"/>
    <lineage>
        <taxon>Eukaryota</taxon>
        <taxon>Fungi</taxon>
        <taxon>Dikarya</taxon>
        <taxon>Basidiomycota</taxon>
        <taxon>Agaricomycotina</taxon>
        <taxon>Agaricomycetes</taxon>
        <taxon>Polyporales</taxon>
        <taxon>Phanerochaetaceae</taxon>
        <taxon>Phanerochaete</taxon>
    </lineage>
</organism>
<name>A0A9P3GRZ6_9APHY</name>
<sequence>MHELHIHISRVGTTKFHHEYRLLNIASLVFTKDDREDVQPHVYHASCSCPDLGEAELYDALDQFYAAFMTIANADVYRLSINVKTKATYALLIAGILKVHVFAELPEAALHRVDVFPPLPHMPIFSVSAIVSAAHNVCEDAELTASQRLERILHRLWGEDTELADMIREDTKRGLVRELQDALRDAVSMEAADITGAIVKF</sequence>